<dbReference type="GO" id="GO:0005886">
    <property type="term" value="C:plasma membrane"/>
    <property type="evidence" value="ECO:0007669"/>
    <property type="project" value="UniProtKB-SubCell"/>
</dbReference>
<dbReference type="EMBL" id="JNVU01000039">
    <property type="protein sequence ID" value="KEI43401.1"/>
    <property type="molecule type" value="Genomic_DNA"/>
</dbReference>
<evidence type="ECO:0000256" key="2">
    <source>
        <dbReference type="ARBA" id="ARBA00022475"/>
    </source>
</evidence>
<comment type="caution">
    <text evidence="10">The sequence shown here is derived from an EMBL/GenBank/DDBJ whole genome shotgun (WGS) entry which is preliminary data.</text>
</comment>
<dbReference type="Pfam" id="PF18967">
    <property type="entry name" value="PycTM"/>
    <property type="match status" value="1"/>
</dbReference>
<keyword evidence="2" id="KW-1003">Cell membrane</keyword>
<evidence type="ECO:0000256" key="7">
    <source>
        <dbReference type="ARBA" id="ARBA00023136"/>
    </source>
</evidence>
<dbReference type="AlphaFoldDB" id="A0A073AVM9"/>
<dbReference type="GO" id="GO:0051607">
    <property type="term" value="P:defense response to virus"/>
    <property type="evidence" value="ECO:0007669"/>
    <property type="project" value="UniProtKB-KW"/>
</dbReference>
<protein>
    <recommendedName>
        <fullName evidence="9">Pycsar effector protein domain-containing protein</fullName>
    </recommendedName>
</protein>
<evidence type="ECO:0000313" key="10">
    <source>
        <dbReference type="EMBL" id="KEI43401.1"/>
    </source>
</evidence>
<keyword evidence="6" id="KW-0051">Antiviral defense</keyword>
<comment type="subcellular location">
    <subcellularLocation>
        <location evidence="1">Cell membrane</location>
    </subcellularLocation>
</comment>
<evidence type="ECO:0000256" key="1">
    <source>
        <dbReference type="ARBA" id="ARBA00004236"/>
    </source>
</evidence>
<reference evidence="10 11" key="1">
    <citation type="submission" date="2014-06" db="EMBL/GenBank/DDBJ databases">
        <title>Saccharopolyspora rectivirgula DSM-43113 Genome sequencing.</title>
        <authorList>
            <person name="Barrera C."/>
            <person name="Millon L."/>
            <person name="Rognon B."/>
            <person name="Zaugg C."/>
            <person name="Monod M."/>
        </authorList>
    </citation>
    <scope>NUCLEOTIDE SEQUENCE [LARGE SCALE GENOMIC DNA]</scope>
    <source>
        <strain evidence="10 11">DSM 43113</strain>
    </source>
</reference>
<evidence type="ECO:0000259" key="9">
    <source>
        <dbReference type="Pfam" id="PF18967"/>
    </source>
</evidence>
<evidence type="ECO:0000256" key="8">
    <source>
        <dbReference type="SAM" id="Phobius"/>
    </source>
</evidence>
<evidence type="ECO:0000256" key="5">
    <source>
        <dbReference type="ARBA" id="ARBA00022989"/>
    </source>
</evidence>
<keyword evidence="7 8" id="KW-0472">Membrane</keyword>
<keyword evidence="4" id="KW-0547">Nucleotide-binding</keyword>
<name>A0A073AVM9_9PSEU</name>
<keyword evidence="11" id="KW-1185">Reference proteome</keyword>
<dbReference type="GO" id="GO:0000166">
    <property type="term" value="F:nucleotide binding"/>
    <property type="evidence" value="ECO:0007669"/>
    <property type="project" value="UniProtKB-KW"/>
</dbReference>
<evidence type="ECO:0000256" key="3">
    <source>
        <dbReference type="ARBA" id="ARBA00022692"/>
    </source>
</evidence>
<feature type="transmembrane region" description="Helical" evidence="8">
    <location>
        <begin position="140"/>
        <end position="161"/>
    </location>
</feature>
<gene>
    <name evidence="10" type="ORF">GU90_16780</name>
</gene>
<keyword evidence="5 8" id="KW-1133">Transmembrane helix</keyword>
<evidence type="ECO:0000256" key="4">
    <source>
        <dbReference type="ARBA" id="ARBA00022741"/>
    </source>
</evidence>
<dbReference type="Proteomes" id="UP000031419">
    <property type="component" value="Unassembled WGS sequence"/>
</dbReference>
<dbReference type="InterPro" id="IPR043760">
    <property type="entry name" value="PycTM_dom"/>
</dbReference>
<feature type="transmembrane region" description="Helical" evidence="8">
    <location>
        <begin position="57"/>
        <end position="78"/>
    </location>
</feature>
<proteinExistence type="predicted"/>
<organism evidence="10 11">
    <name type="scientific">Saccharopolyspora rectivirgula</name>
    <dbReference type="NCBI Taxonomy" id="28042"/>
    <lineage>
        <taxon>Bacteria</taxon>
        <taxon>Bacillati</taxon>
        <taxon>Actinomycetota</taxon>
        <taxon>Actinomycetes</taxon>
        <taxon>Pseudonocardiales</taxon>
        <taxon>Pseudonocardiaceae</taxon>
        <taxon>Saccharopolyspora</taxon>
    </lineage>
</organism>
<dbReference type="OrthoDB" id="3696586at2"/>
<feature type="domain" description="Pycsar effector protein" evidence="9">
    <location>
        <begin position="7"/>
        <end position="158"/>
    </location>
</feature>
<dbReference type="RefSeq" id="WP_029720726.1">
    <property type="nucleotide sequence ID" value="NZ_JNVU01000039.1"/>
</dbReference>
<keyword evidence="3 8" id="KW-0812">Transmembrane</keyword>
<accession>A0A073AVM9</accession>
<dbReference type="eggNOG" id="ENOG5033IB3">
    <property type="taxonomic scope" value="Bacteria"/>
</dbReference>
<feature type="transmembrane region" description="Helical" evidence="8">
    <location>
        <begin position="25"/>
        <end position="45"/>
    </location>
</feature>
<sequence>MANTEDAWKAFQHTNELIKTADAKAGAVLAAGGVLGGVLVNALPAQPWWSGTWLSTALLLASIVLVSVSILLSLAVFVPRLRPRESISPLYFDNIARRYRTPDVFSERYTEVLDHEDQLQHALSEQIWVTSRIARRKFRAVAPAVWFFGAALITALLAGVIGT</sequence>
<evidence type="ECO:0000256" key="6">
    <source>
        <dbReference type="ARBA" id="ARBA00023118"/>
    </source>
</evidence>
<evidence type="ECO:0000313" key="11">
    <source>
        <dbReference type="Proteomes" id="UP000031419"/>
    </source>
</evidence>